<dbReference type="GO" id="GO:0000338">
    <property type="term" value="P:protein deneddylation"/>
    <property type="evidence" value="ECO:0007669"/>
    <property type="project" value="TreeGrafter"/>
</dbReference>
<protein>
    <submittedName>
        <fullName evidence="4">Uncharacterized protein</fullName>
    </submittedName>
</protein>
<evidence type="ECO:0000313" key="4">
    <source>
        <dbReference type="EMBL" id="NEK54898.1"/>
    </source>
</evidence>
<dbReference type="GO" id="GO:0008234">
    <property type="term" value="F:cysteine-type peptidase activity"/>
    <property type="evidence" value="ECO:0007669"/>
    <property type="project" value="UniProtKB-KW"/>
</dbReference>
<accession>A0A6P0DP45</accession>
<dbReference type="PANTHER" id="PTHR46468:SF1">
    <property type="entry name" value="SENTRIN-SPECIFIC PROTEASE 8"/>
    <property type="match status" value="1"/>
</dbReference>
<keyword evidence="1" id="KW-0645">Protease</keyword>
<name>A0A6P0DP45_RHILE</name>
<dbReference type="Pfam" id="PF02902">
    <property type="entry name" value="Peptidase_C48"/>
    <property type="match status" value="1"/>
</dbReference>
<dbReference type="PANTHER" id="PTHR46468">
    <property type="entry name" value="SENTRIN-SPECIFIC PROTEASE 8"/>
    <property type="match status" value="1"/>
</dbReference>
<keyword evidence="2" id="KW-0378">Hydrolase</keyword>
<gene>
    <name evidence="4" type="ORF">GUK36_37215</name>
</gene>
<evidence type="ECO:0000313" key="5">
    <source>
        <dbReference type="Proteomes" id="UP000471409"/>
    </source>
</evidence>
<sequence length="264" mass="28323">MSPIDTRRAAFGTGNRQIRLEDQVRSGPGTSYAHQAGHQSVTHTVFDAEHIGDNLLVGSAQIPPWLGDEHIAADFALLGEALHWASPDIAARTRLVAPAVAHFLRMDENPADAATAFHNIIDSGRANFVFLPVNNAGTGSGGTHWSLLFVDLSGLQPVAYHYDSSGTLNSAIAQGLAARLGARLDRVRMAQQDNSYDCGVFVVDATRALAARLVEGERPGSQPLHLDTLVADRQALLERLTAPSNARVELASSSRSRERTYGGR</sequence>
<reference evidence="4 5" key="1">
    <citation type="submission" date="2020-01" db="EMBL/GenBank/DDBJ databases">
        <title>Rhizobium genotypes associated with high levels of biological nitrogen fixation by grain legumes in a temperate-maritime cropping system.</title>
        <authorList>
            <person name="Maluk M."/>
            <person name="Francesc Ferrando Molina F."/>
            <person name="Lopez Del Egido L."/>
            <person name="Lafos M."/>
            <person name="Langarica-Fuentes A."/>
            <person name="Gebre Yohannes G."/>
            <person name="Young M.W."/>
            <person name="Martin P."/>
            <person name="Gantlett R."/>
            <person name="Kenicer G."/>
            <person name="Hawes C."/>
            <person name="Begg G.S."/>
            <person name="Quilliam R.S."/>
            <person name="Squire G.R."/>
            <person name="Poole P.S."/>
            <person name="Young P.W."/>
            <person name="Iannetta P.M."/>
            <person name="James E.K."/>
        </authorList>
    </citation>
    <scope>NUCLEOTIDE SEQUENCE [LARGE SCALE GENOMIC DNA]</scope>
    <source>
        <strain evidence="4 5">JHI944</strain>
    </source>
</reference>
<evidence type="ECO:0000256" key="2">
    <source>
        <dbReference type="ARBA" id="ARBA00022801"/>
    </source>
</evidence>
<organism evidence="4 5">
    <name type="scientific">Rhizobium leguminosarum</name>
    <dbReference type="NCBI Taxonomy" id="384"/>
    <lineage>
        <taxon>Bacteria</taxon>
        <taxon>Pseudomonadati</taxon>
        <taxon>Pseudomonadota</taxon>
        <taxon>Alphaproteobacteria</taxon>
        <taxon>Hyphomicrobiales</taxon>
        <taxon>Rhizobiaceae</taxon>
        <taxon>Rhizobium/Agrobacterium group</taxon>
        <taxon>Rhizobium</taxon>
    </lineage>
</organism>
<dbReference type="EMBL" id="WXXP01000077">
    <property type="protein sequence ID" value="NEK54898.1"/>
    <property type="molecule type" value="Genomic_DNA"/>
</dbReference>
<dbReference type="AlphaFoldDB" id="A0A6P0DP45"/>
<dbReference type="InterPro" id="IPR003653">
    <property type="entry name" value="Peptidase_C48_C"/>
</dbReference>
<keyword evidence="3" id="KW-0788">Thiol protease</keyword>
<comment type="caution">
    <text evidence="4">The sequence shown here is derived from an EMBL/GenBank/DDBJ whole genome shotgun (WGS) entry which is preliminary data.</text>
</comment>
<dbReference type="Proteomes" id="UP000471409">
    <property type="component" value="Unassembled WGS sequence"/>
</dbReference>
<dbReference type="GO" id="GO:0019784">
    <property type="term" value="F:deNEDDylase activity"/>
    <property type="evidence" value="ECO:0007669"/>
    <property type="project" value="InterPro"/>
</dbReference>
<dbReference type="SUPFAM" id="SSF54001">
    <property type="entry name" value="Cysteine proteinases"/>
    <property type="match status" value="1"/>
</dbReference>
<dbReference type="GO" id="GO:0006508">
    <property type="term" value="P:proteolysis"/>
    <property type="evidence" value="ECO:0007669"/>
    <property type="project" value="UniProtKB-KW"/>
</dbReference>
<dbReference type="InterPro" id="IPR038765">
    <property type="entry name" value="Papain-like_cys_pep_sf"/>
</dbReference>
<proteinExistence type="predicted"/>
<evidence type="ECO:0000256" key="1">
    <source>
        <dbReference type="ARBA" id="ARBA00022670"/>
    </source>
</evidence>
<dbReference type="Gene3D" id="3.40.395.10">
    <property type="entry name" value="Adenoviral Proteinase, Chain A"/>
    <property type="match status" value="1"/>
</dbReference>
<dbReference type="InterPro" id="IPR044613">
    <property type="entry name" value="Nep1/2-like"/>
</dbReference>
<evidence type="ECO:0000256" key="3">
    <source>
        <dbReference type="ARBA" id="ARBA00022807"/>
    </source>
</evidence>
<dbReference type="PROSITE" id="PS50600">
    <property type="entry name" value="ULP_PROTEASE"/>
    <property type="match status" value="1"/>
</dbReference>